<dbReference type="PANTHER" id="PTHR42914:SF1">
    <property type="entry name" value="7-CYANO-7-DEAZAGUANINE SYNTHASE"/>
    <property type="match status" value="1"/>
</dbReference>
<dbReference type="Pfam" id="PF06508">
    <property type="entry name" value="QueC"/>
    <property type="match status" value="2"/>
</dbReference>
<dbReference type="SUPFAM" id="SSF52402">
    <property type="entry name" value="Adenine nucleotide alpha hydrolases-like"/>
    <property type="match status" value="1"/>
</dbReference>
<accession>A0AAE5P550</accession>
<comment type="catalytic activity">
    <reaction evidence="9">
        <text>7-carboxy-7-carbaguanine + NH4(+) + 2 ATP = 7-cyano-7-carbaguanine + 2 AMP + 2 diphosphate + 2 H(+)</text>
        <dbReference type="Rhea" id="RHEA:27982"/>
        <dbReference type="ChEBI" id="CHEBI:15378"/>
        <dbReference type="ChEBI" id="CHEBI:28938"/>
        <dbReference type="ChEBI" id="CHEBI:30616"/>
        <dbReference type="ChEBI" id="CHEBI:33019"/>
        <dbReference type="ChEBI" id="CHEBI:45075"/>
        <dbReference type="ChEBI" id="CHEBI:61036"/>
        <dbReference type="ChEBI" id="CHEBI:456215"/>
        <dbReference type="EC" id="6.3.4.20"/>
    </reaction>
</comment>
<dbReference type="EC" id="6.3.4.20" evidence="8"/>
<evidence type="ECO:0000313" key="10">
    <source>
        <dbReference type="EMBL" id="PES34756.1"/>
    </source>
</evidence>
<evidence type="ECO:0000256" key="4">
    <source>
        <dbReference type="ARBA" id="ARBA00022741"/>
    </source>
</evidence>
<comment type="similarity">
    <text evidence="7">Belongs to the QueC family.</text>
</comment>
<dbReference type="GO" id="GO:0016874">
    <property type="term" value="F:ligase activity"/>
    <property type="evidence" value="ECO:0007669"/>
    <property type="project" value="UniProtKB-KW"/>
</dbReference>
<evidence type="ECO:0000256" key="6">
    <source>
        <dbReference type="ARBA" id="ARBA00022840"/>
    </source>
</evidence>
<name>A0AAE5P550_PRIMG</name>
<dbReference type="GO" id="GO:0005524">
    <property type="term" value="F:ATP binding"/>
    <property type="evidence" value="ECO:0007669"/>
    <property type="project" value="UniProtKB-KW"/>
</dbReference>
<keyword evidence="5" id="KW-0862">Zinc</keyword>
<evidence type="ECO:0000256" key="9">
    <source>
        <dbReference type="ARBA" id="ARBA00047890"/>
    </source>
</evidence>
<protein>
    <recommendedName>
        <fullName evidence="8">7-cyano-7-deazaguanine synthase</fullName>
        <ecNumber evidence="8">6.3.4.20</ecNumber>
    </recommendedName>
</protein>
<gene>
    <name evidence="10" type="ORF">CN497_19285</name>
</gene>
<dbReference type="PANTHER" id="PTHR42914">
    <property type="entry name" value="7-CYANO-7-DEAZAGUANINE SYNTHASE"/>
    <property type="match status" value="1"/>
</dbReference>
<dbReference type="GO" id="GO:0046872">
    <property type="term" value="F:metal ion binding"/>
    <property type="evidence" value="ECO:0007669"/>
    <property type="project" value="UniProtKB-KW"/>
</dbReference>
<keyword evidence="2" id="KW-0436">Ligase</keyword>
<dbReference type="AlphaFoldDB" id="A0AAE5P550"/>
<dbReference type="InterPro" id="IPR018317">
    <property type="entry name" value="QueC"/>
</dbReference>
<keyword evidence="4" id="KW-0547">Nucleotide-binding</keyword>
<evidence type="ECO:0000256" key="2">
    <source>
        <dbReference type="ARBA" id="ARBA00022598"/>
    </source>
</evidence>
<dbReference type="Proteomes" id="UP000220341">
    <property type="component" value="Unassembled WGS sequence"/>
</dbReference>
<keyword evidence="3" id="KW-0479">Metal-binding</keyword>
<comment type="pathway">
    <text evidence="1">Purine metabolism; 7-cyano-7-deazaguanine biosynthesis.</text>
</comment>
<dbReference type="Gene3D" id="3.40.50.620">
    <property type="entry name" value="HUPs"/>
    <property type="match status" value="1"/>
</dbReference>
<organism evidence="10 11">
    <name type="scientific">Priestia megaterium</name>
    <name type="common">Bacillus megaterium</name>
    <dbReference type="NCBI Taxonomy" id="1404"/>
    <lineage>
        <taxon>Bacteria</taxon>
        <taxon>Bacillati</taxon>
        <taxon>Bacillota</taxon>
        <taxon>Bacilli</taxon>
        <taxon>Bacillales</taxon>
        <taxon>Bacillaceae</taxon>
        <taxon>Priestia</taxon>
    </lineage>
</organism>
<dbReference type="EMBL" id="NTYW01000025">
    <property type="protein sequence ID" value="PES34756.1"/>
    <property type="molecule type" value="Genomic_DNA"/>
</dbReference>
<evidence type="ECO:0000256" key="5">
    <source>
        <dbReference type="ARBA" id="ARBA00022833"/>
    </source>
</evidence>
<sequence>MKIGRIKMTKEYSTCSVLILLSGGIDSSALVQYHISQGEKVEAVFFDYGQKSCKQELLSAKKISDYYGINLYHKELGFKLSDYKGEYYCRNSLFILAACGFLEKPTSLISIGIHSGTPFYDSSPNFIKDIQTILNGYFGGTTRVTAPFLDYSKCQVYEYSIKNEVPIELTYSCELGRIKPCGNCLSCIDRRLLNESTPS</sequence>
<keyword evidence="6" id="KW-0067">ATP-binding</keyword>
<evidence type="ECO:0000256" key="8">
    <source>
        <dbReference type="ARBA" id="ARBA00039149"/>
    </source>
</evidence>
<reference evidence="10 11" key="1">
    <citation type="submission" date="2017-09" db="EMBL/GenBank/DDBJ databases">
        <title>Large-scale bioinformatics analysis of Bacillus genomes uncovers conserved roles of natural products in bacterial physiology.</title>
        <authorList>
            <consortium name="Agbiome Team Llc"/>
            <person name="Bleich R.M."/>
            <person name="Kirk G.J."/>
            <person name="Santa Maria K.C."/>
            <person name="Allen S.E."/>
            <person name="Farag S."/>
            <person name="Shank E.A."/>
            <person name="Bowers A."/>
        </authorList>
    </citation>
    <scope>NUCLEOTIDE SEQUENCE [LARGE SCALE GENOMIC DNA]</scope>
    <source>
        <strain evidence="10 11">AFS003013</strain>
    </source>
</reference>
<dbReference type="InterPro" id="IPR014729">
    <property type="entry name" value="Rossmann-like_a/b/a_fold"/>
</dbReference>
<evidence type="ECO:0000256" key="1">
    <source>
        <dbReference type="ARBA" id="ARBA00005061"/>
    </source>
</evidence>
<evidence type="ECO:0000313" key="11">
    <source>
        <dbReference type="Proteomes" id="UP000220341"/>
    </source>
</evidence>
<comment type="caution">
    <text evidence="10">The sequence shown here is derived from an EMBL/GenBank/DDBJ whole genome shotgun (WGS) entry which is preliminary data.</text>
</comment>
<evidence type="ECO:0000256" key="3">
    <source>
        <dbReference type="ARBA" id="ARBA00022723"/>
    </source>
</evidence>
<proteinExistence type="inferred from homology"/>
<evidence type="ECO:0000256" key="7">
    <source>
        <dbReference type="ARBA" id="ARBA00037993"/>
    </source>
</evidence>